<feature type="signal peptide" evidence="3">
    <location>
        <begin position="1"/>
        <end position="26"/>
    </location>
</feature>
<evidence type="ECO:0000313" key="6">
    <source>
        <dbReference type="Proteomes" id="UP000597444"/>
    </source>
</evidence>
<dbReference type="InterPro" id="IPR002491">
    <property type="entry name" value="ABC_transptr_periplasmic_BD"/>
</dbReference>
<dbReference type="PANTHER" id="PTHR30535:SF34">
    <property type="entry name" value="MOLYBDATE-BINDING PROTEIN MOLA"/>
    <property type="match status" value="1"/>
</dbReference>
<sequence length="339" mass="36118">MRTCQHKLVTTSHLLIALLACLLCLAACGGTGNGTTTTATTTGTTPTPILTPAVDAYGTPITYPKSAPQKIVSLVPSMSEILGGLNLQDRVVGVDYYTNYPAEMAKKQKISDTGGKYNVEQIVALHPDLVLSAGGITKQYDSQLTQLGLHVVDLPSPDIAGTLQQIQLVGQLTFTQDAASALTKQMQQQIDTVKAKVVGTSAPKVLLEVDDSTPGKPYVFGGGSFGDELLQYANATNIFHTNTSGGGYPQVTDEAIISANPQFVILTEDPKYGGDATQVYKRPNWGSIDAVKNRKIYHINTDIMQRAGPRIVQGLQCVAQVVHPDKFSDPIPAYCQVAA</sequence>
<dbReference type="Gene3D" id="3.40.50.1980">
    <property type="entry name" value="Nitrogenase molybdenum iron protein domain"/>
    <property type="match status" value="2"/>
</dbReference>
<dbReference type="NCBIfam" id="NF038402">
    <property type="entry name" value="TroA_like"/>
    <property type="match status" value="1"/>
</dbReference>
<evidence type="ECO:0000256" key="1">
    <source>
        <dbReference type="ARBA" id="ARBA00008814"/>
    </source>
</evidence>
<keyword evidence="2 3" id="KW-0732">Signal</keyword>
<feature type="domain" description="Fe/B12 periplasmic-binding" evidence="4">
    <location>
        <begin position="70"/>
        <end position="326"/>
    </location>
</feature>
<gene>
    <name evidence="5" type="primary">yvrC</name>
    <name evidence="5" type="ORF">KSF_053400</name>
</gene>
<dbReference type="EMBL" id="BNJK01000001">
    <property type="protein sequence ID" value="GHO95292.1"/>
    <property type="molecule type" value="Genomic_DNA"/>
</dbReference>
<dbReference type="InterPro" id="IPR054828">
    <property type="entry name" value="Vit_B12_bind_prot"/>
</dbReference>
<dbReference type="CDD" id="cd01143">
    <property type="entry name" value="YvrC"/>
    <property type="match status" value="1"/>
</dbReference>
<comment type="similarity">
    <text evidence="1">Belongs to the bacterial solute-binding protein 8 family.</text>
</comment>
<evidence type="ECO:0000259" key="4">
    <source>
        <dbReference type="PROSITE" id="PS50983"/>
    </source>
</evidence>
<name>A0A8J3IQX6_9CHLR</name>
<dbReference type="Pfam" id="PF01497">
    <property type="entry name" value="Peripla_BP_2"/>
    <property type="match status" value="1"/>
</dbReference>
<organism evidence="5 6">
    <name type="scientific">Reticulibacter mediterranei</name>
    <dbReference type="NCBI Taxonomy" id="2778369"/>
    <lineage>
        <taxon>Bacteria</taxon>
        <taxon>Bacillati</taxon>
        <taxon>Chloroflexota</taxon>
        <taxon>Ktedonobacteria</taxon>
        <taxon>Ktedonobacterales</taxon>
        <taxon>Reticulibacteraceae</taxon>
        <taxon>Reticulibacter</taxon>
    </lineage>
</organism>
<dbReference type="GO" id="GO:0071281">
    <property type="term" value="P:cellular response to iron ion"/>
    <property type="evidence" value="ECO:0007669"/>
    <property type="project" value="TreeGrafter"/>
</dbReference>
<keyword evidence="6" id="KW-1185">Reference proteome</keyword>
<keyword evidence="5" id="KW-0449">Lipoprotein</keyword>
<dbReference type="PANTHER" id="PTHR30535">
    <property type="entry name" value="VITAMIN B12-BINDING PROTEIN"/>
    <property type="match status" value="1"/>
</dbReference>
<accession>A0A8J3IQX6</accession>
<dbReference type="PROSITE" id="PS50983">
    <property type="entry name" value="FE_B12_PBP"/>
    <property type="match status" value="1"/>
</dbReference>
<evidence type="ECO:0000256" key="2">
    <source>
        <dbReference type="ARBA" id="ARBA00022729"/>
    </source>
</evidence>
<feature type="chain" id="PRO_5035195929" evidence="3">
    <location>
        <begin position="27"/>
        <end position="339"/>
    </location>
</feature>
<dbReference type="InterPro" id="IPR050902">
    <property type="entry name" value="ABC_Transporter_SBP"/>
</dbReference>
<protein>
    <submittedName>
        <fullName evidence="5">Putative ABC transporter substrate-binding lipoprotein YvrC</fullName>
    </submittedName>
</protein>
<evidence type="ECO:0000313" key="5">
    <source>
        <dbReference type="EMBL" id="GHO95292.1"/>
    </source>
</evidence>
<dbReference type="PROSITE" id="PS51257">
    <property type="entry name" value="PROKAR_LIPOPROTEIN"/>
    <property type="match status" value="1"/>
</dbReference>
<reference evidence="5" key="1">
    <citation type="submission" date="2020-10" db="EMBL/GenBank/DDBJ databases">
        <title>Taxonomic study of unclassified bacteria belonging to the class Ktedonobacteria.</title>
        <authorList>
            <person name="Yabe S."/>
            <person name="Wang C.M."/>
            <person name="Zheng Y."/>
            <person name="Sakai Y."/>
            <person name="Cavaletti L."/>
            <person name="Monciardini P."/>
            <person name="Donadio S."/>
        </authorList>
    </citation>
    <scope>NUCLEOTIDE SEQUENCE</scope>
    <source>
        <strain evidence="5">ID150040</strain>
    </source>
</reference>
<proteinExistence type="inferred from homology"/>
<evidence type="ECO:0000256" key="3">
    <source>
        <dbReference type="SAM" id="SignalP"/>
    </source>
</evidence>
<dbReference type="AlphaFoldDB" id="A0A8J3IQX6"/>
<dbReference type="Proteomes" id="UP000597444">
    <property type="component" value="Unassembled WGS sequence"/>
</dbReference>
<comment type="caution">
    <text evidence="5">The sequence shown here is derived from an EMBL/GenBank/DDBJ whole genome shotgun (WGS) entry which is preliminary data.</text>
</comment>
<dbReference type="SUPFAM" id="SSF53807">
    <property type="entry name" value="Helical backbone' metal receptor"/>
    <property type="match status" value="1"/>
</dbReference>